<feature type="repeat" description="PPR" evidence="3">
    <location>
        <begin position="190"/>
        <end position="220"/>
    </location>
</feature>
<evidence type="ECO:0000256" key="2">
    <source>
        <dbReference type="ARBA" id="ARBA00022737"/>
    </source>
</evidence>
<keyword evidence="2" id="KW-0677">Repeat</keyword>
<dbReference type="Pfam" id="PF13041">
    <property type="entry name" value="PPR_2"/>
    <property type="match status" value="1"/>
</dbReference>
<name>A0A7I8JTL8_SPIIN</name>
<feature type="repeat" description="PPR" evidence="3">
    <location>
        <begin position="288"/>
        <end position="322"/>
    </location>
</feature>
<protein>
    <submittedName>
        <fullName evidence="4">Uncharacterized protein</fullName>
    </submittedName>
</protein>
<dbReference type="PROSITE" id="PS51375">
    <property type="entry name" value="PPR"/>
    <property type="match status" value="5"/>
</dbReference>
<dbReference type="PANTHER" id="PTHR46128:SF341">
    <property type="entry name" value="PENTACOTRIPEPTIDE-REPEAT REGION OF PRORP DOMAIN-CONTAINING PROTEIN"/>
    <property type="match status" value="1"/>
</dbReference>
<dbReference type="EMBL" id="CACRZD030000018">
    <property type="protein sequence ID" value="CAA6673516.1"/>
    <property type="molecule type" value="Genomic_DNA"/>
</dbReference>
<dbReference type="Gene3D" id="1.25.40.10">
    <property type="entry name" value="Tetratricopeptide repeat domain"/>
    <property type="match status" value="2"/>
</dbReference>
<gene>
    <name evidence="4" type="ORF">SI7747_18019933</name>
</gene>
<keyword evidence="5" id="KW-1185">Reference proteome</keyword>
<organism evidence="4">
    <name type="scientific">Spirodela intermedia</name>
    <name type="common">Intermediate duckweed</name>
    <dbReference type="NCBI Taxonomy" id="51605"/>
    <lineage>
        <taxon>Eukaryota</taxon>
        <taxon>Viridiplantae</taxon>
        <taxon>Streptophyta</taxon>
        <taxon>Embryophyta</taxon>
        <taxon>Tracheophyta</taxon>
        <taxon>Spermatophyta</taxon>
        <taxon>Magnoliopsida</taxon>
        <taxon>Liliopsida</taxon>
        <taxon>Araceae</taxon>
        <taxon>Lemnoideae</taxon>
        <taxon>Spirodela</taxon>
    </lineage>
</organism>
<dbReference type="Pfam" id="PF01535">
    <property type="entry name" value="PPR"/>
    <property type="match status" value="3"/>
</dbReference>
<dbReference type="PANTHER" id="PTHR46128">
    <property type="entry name" value="MITOCHONDRIAL GROUP I INTRON SPLICING FACTOR CCM1"/>
    <property type="match status" value="1"/>
</dbReference>
<dbReference type="InterPro" id="IPR002885">
    <property type="entry name" value="PPR_rpt"/>
</dbReference>
<comment type="similarity">
    <text evidence="1">Belongs to the PPR family. P subfamily.</text>
</comment>
<feature type="repeat" description="PPR" evidence="3">
    <location>
        <begin position="358"/>
        <end position="392"/>
    </location>
</feature>
<dbReference type="InterPro" id="IPR050872">
    <property type="entry name" value="PPR_P_subfamily"/>
</dbReference>
<sequence>MALKKLALAGKLDASTVESVLRRSPASTAGDRSTLLRFFVWAGLQPGYRHSAAAYSAACDASNYPAAQRLDAVPVSVRTFKVLLSLCRQAGSGEQALQVLRRMAEFGCRPDTSSFNSVIRLLLVSGGGGGEGEKKKIEVAEELLEEMTVAGVQPDMVTCVSMVKALCGAGRLDEARGLVGRMKSRGCLPNVVVYTALLDGACNSGDLPAAMELLEEMESGAAGESCKPNVVTYTCHLLSGPHGKHGAAANRAAVATLLGGLCRRGTAAAAAEAFAVAEQVVRDGAVTGEEAYSSLLLCFLREGKVAAAEELAEKMLDSGVNPDGAARNLMLREICAARRPLDGLLWVNVMWAKGLTLDADVYSSLLDVAFGEGHLREAVGMVNGMVQRGIPLRAGSPACAEALAEILEASGEFDLAGRPVVSPVKS</sequence>
<proteinExistence type="inferred from homology"/>
<evidence type="ECO:0000313" key="5">
    <source>
        <dbReference type="Proteomes" id="UP001189122"/>
    </source>
</evidence>
<dbReference type="NCBIfam" id="TIGR00756">
    <property type="entry name" value="PPR"/>
    <property type="match status" value="4"/>
</dbReference>
<dbReference type="InterPro" id="IPR011990">
    <property type="entry name" value="TPR-like_helical_dom_sf"/>
</dbReference>
<evidence type="ECO:0000256" key="1">
    <source>
        <dbReference type="ARBA" id="ARBA00007626"/>
    </source>
</evidence>
<evidence type="ECO:0000256" key="3">
    <source>
        <dbReference type="PROSITE-ProRule" id="PRU00708"/>
    </source>
</evidence>
<dbReference type="Pfam" id="PF13812">
    <property type="entry name" value="PPR_3"/>
    <property type="match status" value="1"/>
</dbReference>
<evidence type="ECO:0000313" key="4">
    <source>
        <dbReference type="EMBL" id="CAA2634525.1"/>
    </source>
</evidence>
<feature type="repeat" description="PPR" evidence="3">
    <location>
        <begin position="76"/>
        <end position="110"/>
    </location>
</feature>
<dbReference type="AlphaFoldDB" id="A0A7I8JTL8"/>
<feature type="repeat" description="PPR" evidence="3">
    <location>
        <begin position="155"/>
        <end position="189"/>
    </location>
</feature>
<dbReference type="Proteomes" id="UP001189122">
    <property type="component" value="Unassembled WGS sequence"/>
</dbReference>
<accession>A0A7I8JTL8</accession>
<dbReference type="EMBL" id="LR743605">
    <property type="protein sequence ID" value="CAA2634525.1"/>
    <property type="molecule type" value="Genomic_DNA"/>
</dbReference>
<reference evidence="4 5" key="1">
    <citation type="submission" date="2019-12" db="EMBL/GenBank/DDBJ databases">
        <authorList>
            <person name="Scholz U."/>
            <person name="Mascher M."/>
            <person name="Fiebig A."/>
        </authorList>
    </citation>
    <scope>NUCLEOTIDE SEQUENCE</scope>
</reference>